<dbReference type="CDD" id="cd18989">
    <property type="entry name" value="LGIC_ECD_cation"/>
    <property type="match status" value="1"/>
</dbReference>
<feature type="transmembrane region" description="Helical" evidence="5">
    <location>
        <begin position="395"/>
        <end position="421"/>
    </location>
</feature>
<dbReference type="InterPro" id="IPR036719">
    <property type="entry name" value="Neuro-gated_channel_TM_sf"/>
</dbReference>
<comment type="caution">
    <text evidence="8">The sequence shown here is derived from an EMBL/GenBank/DDBJ whole genome shotgun (WGS) entry which is preliminary data.</text>
</comment>
<dbReference type="Gene3D" id="1.20.58.390">
    <property type="entry name" value="Neurotransmitter-gated ion-channel transmembrane domain"/>
    <property type="match status" value="1"/>
</dbReference>
<evidence type="ECO:0000256" key="4">
    <source>
        <dbReference type="ARBA" id="ARBA00023136"/>
    </source>
</evidence>
<reference evidence="8" key="1">
    <citation type="journal article" date="2019" name="bioRxiv">
        <title>The Genome of the Zebra Mussel, Dreissena polymorpha: A Resource for Invasive Species Research.</title>
        <authorList>
            <person name="McCartney M.A."/>
            <person name="Auch B."/>
            <person name="Kono T."/>
            <person name="Mallez S."/>
            <person name="Zhang Y."/>
            <person name="Obille A."/>
            <person name="Becker A."/>
            <person name="Abrahante J.E."/>
            <person name="Garbe J."/>
            <person name="Badalamenti J.P."/>
            <person name="Herman A."/>
            <person name="Mangelson H."/>
            <person name="Liachko I."/>
            <person name="Sullivan S."/>
            <person name="Sone E.D."/>
            <person name="Koren S."/>
            <person name="Silverstein K.A.T."/>
            <person name="Beckman K.B."/>
            <person name="Gohl D.M."/>
        </authorList>
    </citation>
    <scope>NUCLEOTIDE SEQUENCE</scope>
    <source>
        <strain evidence="8">Duluth1</strain>
        <tissue evidence="8">Whole animal</tissue>
    </source>
</reference>
<keyword evidence="9" id="KW-1185">Reference proteome</keyword>
<dbReference type="FunFam" id="2.70.170.10:FF:000028">
    <property type="entry name" value="AcetylCholine Receptor"/>
    <property type="match status" value="1"/>
</dbReference>
<feature type="domain" description="Neurotransmitter-gated ion-channel ligand-binding" evidence="6">
    <location>
        <begin position="44"/>
        <end position="242"/>
    </location>
</feature>
<comment type="similarity">
    <text evidence="5">Belongs to the ligand-gated ion channel (TC 1.A.9) family.</text>
</comment>
<dbReference type="Proteomes" id="UP000828390">
    <property type="component" value="Unassembled WGS sequence"/>
</dbReference>
<organism evidence="8 9">
    <name type="scientific">Dreissena polymorpha</name>
    <name type="common">Zebra mussel</name>
    <name type="synonym">Mytilus polymorpha</name>
    <dbReference type="NCBI Taxonomy" id="45954"/>
    <lineage>
        <taxon>Eukaryota</taxon>
        <taxon>Metazoa</taxon>
        <taxon>Spiralia</taxon>
        <taxon>Lophotrochozoa</taxon>
        <taxon>Mollusca</taxon>
        <taxon>Bivalvia</taxon>
        <taxon>Autobranchia</taxon>
        <taxon>Heteroconchia</taxon>
        <taxon>Euheterodonta</taxon>
        <taxon>Imparidentia</taxon>
        <taxon>Neoheterodontei</taxon>
        <taxon>Myida</taxon>
        <taxon>Dreissenoidea</taxon>
        <taxon>Dreissenidae</taxon>
        <taxon>Dreissena</taxon>
    </lineage>
</organism>
<dbReference type="InterPro" id="IPR036734">
    <property type="entry name" value="Neur_chan_lig-bd_sf"/>
</dbReference>
<evidence type="ECO:0000256" key="5">
    <source>
        <dbReference type="RuleBase" id="RU000687"/>
    </source>
</evidence>
<gene>
    <name evidence="8" type="ORF">DPMN_067254</name>
</gene>
<evidence type="ECO:0000259" key="7">
    <source>
        <dbReference type="Pfam" id="PF02932"/>
    </source>
</evidence>
<dbReference type="Pfam" id="PF02932">
    <property type="entry name" value="Neur_chan_memb"/>
    <property type="match status" value="1"/>
</dbReference>
<dbReference type="InterPro" id="IPR006202">
    <property type="entry name" value="Neur_chan_lig-bd"/>
</dbReference>
<dbReference type="EMBL" id="JAIWYP010000014">
    <property type="protein sequence ID" value="KAH3707838.1"/>
    <property type="molecule type" value="Genomic_DNA"/>
</dbReference>
<dbReference type="AlphaFoldDB" id="A0A9D4BVP5"/>
<feature type="transmembrane region" description="Helical" evidence="5">
    <location>
        <begin position="306"/>
        <end position="326"/>
    </location>
</feature>
<name>A0A9D4BVP5_DREPO</name>
<sequence length="422" mass="47606">MLLAVNAKGDGRNSTLCYIAICTCILICALNAHAQNTEDIKNLKTELFTSRNYNKKVRPVSDRDTPTKVSIDFALVCINNFDDASQTIKTTGFLTLKWTDELLTWKPEENAEIKSMLFTQEEVWKPDITLDNGVDSKQALGQSFIQVVLEHNGTITWNPYEVFNTGCTVNIVHFPFDTQSCDIRFVTWMSGKEEVALAVGDLGFYTSSFEKNGKWHVTGMSTYEEDADGKIVVGFKIDLKRRSSHYILFLILPAVLLSILNTFVFVLPAGSGEKVGYTLAVFLSYALFYSILSTSLPRNSDVISTVAAYLFFMMFLSTFTTVITIVELRVHNKETHGRLPLPVMKFVRLILHQRCVCCSKPDDFREDYLDGDWTSVIGPWLAYDWKDFIDALDIVLFWVFLIGTIATTVMSLVCASSHIILL</sequence>
<feature type="domain" description="Neurotransmitter-gated ion-channel transmembrane" evidence="7">
    <location>
        <begin position="250"/>
        <end position="336"/>
    </location>
</feature>
<protein>
    <submittedName>
        <fullName evidence="8">Uncharacterized protein</fullName>
    </submittedName>
</protein>
<proteinExistence type="inferred from homology"/>
<keyword evidence="3 5" id="KW-1133">Transmembrane helix</keyword>
<dbReference type="InterPro" id="IPR006029">
    <property type="entry name" value="Neurotrans-gated_channel_TM"/>
</dbReference>
<dbReference type="InterPro" id="IPR006201">
    <property type="entry name" value="Neur_channel"/>
</dbReference>
<feature type="transmembrane region" description="Helical" evidence="5">
    <location>
        <begin position="246"/>
        <end position="269"/>
    </location>
</feature>
<dbReference type="PROSITE" id="PS00236">
    <property type="entry name" value="NEUROTR_ION_CHANNEL"/>
    <property type="match status" value="1"/>
</dbReference>
<dbReference type="PANTHER" id="PTHR18945">
    <property type="entry name" value="NEUROTRANSMITTER GATED ION CHANNEL"/>
    <property type="match status" value="1"/>
</dbReference>
<keyword evidence="4 5" id="KW-0472">Membrane</keyword>
<dbReference type="SUPFAM" id="SSF90112">
    <property type="entry name" value="Neurotransmitter-gated ion-channel transmembrane pore"/>
    <property type="match status" value="1"/>
</dbReference>
<dbReference type="InterPro" id="IPR018000">
    <property type="entry name" value="Neurotransmitter_ion_chnl_CS"/>
</dbReference>
<evidence type="ECO:0000256" key="2">
    <source>
        <dbReference type="ARBA" id="ARBA00022692"/>
    </source>
</evidence>
<dbReference type="Pfam" id="PF02931">
    <property type="entry name" value="Neur_chan_LBD"/>
    <property type="match status" value="1"/>
</dbReference>
<keyword evidence="5" id="KW-0406">Ion transport</keyword>
<dbReference type="GO" id="GO:0016020">
    <property type="term" value="C:membrane"/>
    <property type="evidence" value="ECO:0007669"/>
    <property type="project" value="UniProtKB-SubCell"/>
</dbReference>
<evidence type="ECO:0000313" key="8">
    <source>
        <dbReference type="EMBL" id="KAH3707838.1"/>
    </source>
</evidence>
<keyword evidence="5" id="KW-0813">Transport</keyword>
<dbReference type="InterPro" id="IPR038050">
    <property type="entry name" value="Neuro_actylchol_rec"/>
</dbReference>
<dbReference type="CDD" id="cd19051">
    <property type="entry name" value="LGIC_TM_cation"/>
    <property type="match status" value="1"/>
</dbReference>
<keyword evidence="2 5" id="KW-0812">Transmembrane</keyword>
<evidence type="ECO:0000259" key="6">
    <source>
        <dbReference type="Pfam" id="PF02931"/>
    </source>
</evidence>
<dbReference type="SUPFAM" id="SSF63712">
    <property type="entry name" value="Nicotinic receptor ligand binding domain-like"/>
    <property type="match status" value="1"/>
</dbReference>
<reference evidence="8" key="2">
    <citation type="submission" date="2020-11" db="EMBL/GenBank/DDBJ databases">
        <authorList>
            <person name="McCartney M.A."/>
            <person name="Auch B."/>
            <person name="Kono T."/>
            <person name="Mallez S."/>
            <person name="Becker A."/>
            <person name="Gohl D.M."/>
            <person name="Silverstein K.A.T."/>
            <person name="Koren S."/>
            <person name="Bechman K.B."/>
            <person name="Herman A."/>
            <person name="Abrahante J.E."/>
            <person name="Garbe J."/>
        </authorList>
    </citation>
    <scope>NUCLEOTIDE SEQUENCE</scope>
    <source>
        <strain evidence="8">Duluth1</strain>
        <tissue evidence="8">Whole animal</tissue>
    </source>
</reference>
<dbReference type="GO" id="GO:0005230">
    <property type="term" value="F:extracellular ligand-gated monoatomic ion channel activity"/>
    <property type="evidence" value="ECO:0007669"/>
    <property type="project" value="InterPro"/>
</dbReference>
<evidence type="ECO:0000256" key="3">
    <source>
        <dbReference type="ARBA" id="ARBA00022989"/>
    </source>
</evidence>
<evidence type="ECO:0000256" key="1">
    <source>
        <dbReference type="ARBA" id="ARBA00004141"/>
    </source>
</evidence>
<keyword evidence="5" id="KW-0407">Ion channel</keyword>
<accession>A0A9D4BVP5</accession>
<evidence type="ECO:0000313" key="9">
    <source>
        <dbReference type="Proteomes" id="UP000828390"/>
    </source>
</evidence>
<feature type="transmembrane region" description="Helical" evidence="5">
    <location>
        <begin position="275"/>
        <end position="294"/>
    </location>
</feature>
<dbReference type="PRINTS" id="PR00252">
    <property type="entry name" value="NRIONCHANNEL"/>
</dbReference>
<feature type="transmembrane region" description="Helical" evidence="5">
    <location>
        <begin position="15"/>
        <end position="34"/>
    </location>
</feature>
<comment type="subcellular location">
    <subcellularLocation>
        <location evidence="1">Membrane</location>
        <topology evidence="1">Multi-pass membrane protein</topology>
    </subcellularLocation>
</comment>
<dbReference type="GO" id="GO:0004888">
    <property type="term" value="F:transmembrane signaling receptor activity"/>
    <property type="evidence" value="ECO:0007669"/>
    <property type="project" value="InterPro"/>
</dbReference>
<dbReference type="Gene3D" id="2.70.170.10">
    <property type="entry name" value="Neurotransmitter-gated ion-channel ligand-binding domain"/>
    <property type="match status" value="1"/>
</dbReference>